<feature type="transmembrane region" description="Helical" evidence="1">
    <location>
        <begin position="83"/>
        <end position="102"/>
    </location>
</feature>
<dbReference type="Proteomes" id="UP000306509">
    <property type="component" value="Unassembled WGS sequence"/>
</dbReference>
<protein>
    <recommendedName>
        <fullName evidence="4">Transmembrane protein</fullName>
    </recommendedName>
</protein>
<feature type="transmembrane region" description="Helical" evidence="1">
    <location>
        <begin position="117"/>
        <end position="135"/>
    </location>
</feature>
<evidence type="ECO:0000313" key="3">
    <source>
        <dbReference type="Proteomes" id="UP000306509"/>
    </source>
</evidence>
<feature type="transmembrane region" description="Helical" evidence="1">
    <location>
        <begin position="21"/>
        <end position="40"/>
    </location>
</feature>
<evidence type="ECO:0000256" key="1">
    <source>
        <dbReference type="SAM" id="Phobius"/>
    </source>
</evidence>
<keyword evidence="1" id="KW-0472">Membrane</keyword>
<evidence type="ECO:0008006" key="4">
    <source>
        <dbReference type="Google" id="ProtNLM"/>
    </source>
</evidence>
<keyword evidence="1" id="KW-0812">Transmembrane</keyword>
<dbReference type="AlphaFoldDB" id="A0A4U8Q898"/>
<name>A0A4U8Q898_9FIRM</name>
<dbReference type="OrthoDB" id="1778311at2"/>
<gene>
    <name evidence="2" type="ORF">DSM106044_01964</name>
</gene>
<dbReference type="Pfam" id="PF20563">
    <property type="entry name" value="DUF6773"/>
    <property type="match status" value="1"/>
</dbReference>
<accession>A0A4U8Q898</accession>
<evidence type="ECO:0000313" key="2">
    <source>
        <dbReference type="EMBL" id="TLD01172.1"/>
    </source>
</evidence>
<proteinExistence type="predicted"/>
<comment type="caution">
    <text evidence="2">The sequence shown here is derived from an EMBL/GenBank/DDBJ whole genome shotgun (WGS) entry which is preliminary data.</text>
</comment>
<dbReference type="RefSeq" id="WP_027296131.1">
    <property type="nucleotide sequence ID" value="NZ_CABMJZ010000021.1"/>
</dbReference>
<organism evidence="2 3">
    <name type="scientific">Robinsoniella peoriensis</name>
    <dbReference type="NCBI Taxonomy" id="180332"/>
    <lineage>
        <taxon>Bacteria</taxon>
        <taxon>Bacillati</taxon>
        <taxon>Bacillota</taxon>
        <taxon>Clostridia</taxon>
        <taxon>Lachnospirales</taxon>
        <taxon>Lachnospiraceae</taxon>
        <taxon>Robinsoniella</taxon>
    </lineage>
</organism>
<dbReference type="EMBL" id="QGQD01000043">
    <property type="protein sequence ID" value="TLD01172.1"/>
    <property type="molecule type" value="Genomic_DNA"/>
</dbReference>
<keyword evidence="3" id="KW-1185">Reference proteome</keyword>
<keyword evidence="1" id="KW-1133">Transmembrane helix</keyword>
<feature type="transmembrane region" description="Helical" evidence="1">
    <location>
        <begin position="52"/>
        <end position="71"/>
    </location>
</feature>
<dbReference type="STRING" id="180332.GCA_000797495_04899"/>
<sequence length="152" mass="17378">MRENNLDEREKQKLAEIGKRSFWFMVVICLVVIIVQDFILESDSGSTLGETVILLAGIIVYQVGCIREGIWDGSNALRGWKGSLFYGFAGSGIFSLAFWAILICSKGEKNFSIEKRVGTAFIILFLLIFCFTWVFDHFVRKKQEKNESKYLD</sequence>
<dbReference type="InterPro" id="IPR046664">
    <property type="entry name" value="DUF6773"/>
</dbReference>
<reference evidence="2 3" key="1">
    <citation type="journal article" date="2019" name="Anaerobe">
        <title>Detection of Robinsoniella peoriensis in multiple bone samples of a trauma patient.</title>
        <authorList>
            <person name="Schrottner P."/>
            <person name="Hartwich K."/>
            <person name="Bunk B."/>
            <person name="Schober I."/>
            <person name="Helbig S."/>
            <person name="Rudolph W.W."/>
            <person name="Gunzer F."/>
        </authorList>
    </citation>
    <scope>NUCLEOTIDE SEQUENCE [LARGE SCALE GENOMIC DNA]</scope>
    <source>
        <strain evidence="2 3">DSM 106044</strain>
    </source>
</reference>